<proteinExistence type="predicted"/>
<accession>A0ABQ5IAS9</accession>
<organism evidence="1 2">
    <name type="scientific">Tanacetum coccineum</name>
    <dbReference type="NCBI Taxonomy" id="301880"/>
    <lineage>
        <taxon>Eukaryota</taxon>
        <taxon>Viridiplantae</taxon>
        <taxon>Streptophyta</taxon>
        <taxon>Embryophyta</taxon>
        <taxon>Tracheophyta</taxon>
        <taxon>Spermatophyta</taxon>
        <taxon>Magnoliopsida</taxon>
        <taxon>eudicotyledons</taxon>
        <taxon>Gunneridae</taxon>
        <taxon>Pentapetalae</taxon>
        <taxon>asterids</taxon>
        <taxon>campanulids</taxon>
        <taxon>Asterales</taxon>
        <taxon>Asteraceae</taxon>
        <taxon>Asteroideae</taxon>
        <taxon>Anthemideae</taxon>
        <taxon>Anthemidinae</taxon>
        <taxon>Tanacetum</taxon>
    </lineage>
</organism>
<name>A0ABQ5IAS9_9ASTR</name>
<sequence>AQIPRIFLDGYGVYDVRTIIFKCLRLSSRMRYLHGINDVIKVTLFDVINGSGRLGFARVLVEVVAKKGFLDNIKIQYKDTLNNTKRIKYVNVKYSWKPDLCEHCIVFGHGFKNSKARDKTKEEIESERMRKNINANRGNKDGFMEVKE</sequence>
<gene>
    <name evidence="1" type="ORF">Tco_1092753</name>
</gene>
<comment type="caution">
    <text evidence="1">The sequence shown here is derived from an EMBL/GenBank/DDBJ whole genome shotgun (WGS) entry which is preliminary data.</text>
</comment>
<reference evidence="1" key="2">
    <citation type="submission" date="2022-01" db="EMBL/GenBank/DDBJ databases">
        <authorList>
            <person name="Yamashiro T."/>
            <person name="Shiraishi A."/>
            <person name="Satake H."/>
            <person name="Nakayama K."/>
        </authorList>
    </citation>
    <scope>NUCLEOTIDE SEQUENCE</scope>
</reference>
<protein>
    <submittedName>
        <fullName evidence="1">Uncharacterized protein</fullName>
    </submittedName>
</protein>
<reference evidence="1" key="1">
    <citation type="journal article" date="2022" name="Int. J. Mol. Sci.">
        <title>Draft Genome of Tanacetum Coccineum: Genomic Comparison of Closely Related Tanacetum-Family Plants.</title>
        <authorList>
            <person name="Yamashiro T."/>
            <person name="Shiraishi A."/>
            <person name="Nakayama K."/>
            <person name="Satake H."/>
        </authorList>
    </citation>
    <scope>NUCLEOTIDE SEQUENCE</scope>
</reference>
<keyword evidence="2" id="KW-1185">Reference proteome</keyword>
<evidence type="ECO:0000313" key="2">
    <source>
        <dbReference type="Proteomes" id="UP001151760"/>
    </source>
</evidence>
<evidence type="ECO:0000313" key="1">
    <source>
        <dbReference type="EMBL" id="GJT97235.1"/>
    </source>
</evidence>
<feature type="non-terminal residue" evidence="1">
    <location>
        <position position="1"/>
    </location>
</feature>
<dbReference type="EMBL" id="BQNB010020557">
    <property type="protein sequence ID" value="GJT97235.1"/>
    <property type="molecule type" value="Genomic_DNA"/>
</dbReference>
<dbReference type="Proteomes" id="UP001151760">
    <property type="component" value="Unassembled WGS sequence"/>
</dbReference>